<evidence type="ECO:0000313" key="4">
    <source>
        <dbReference type="Proteomes" id="UP000037510"/>
    </source>
</evidence>
<dbReference type="AlphaFoldDB" id="A0A0L7KSS1"/>
<feature type="non-terminal residue" evidence="3">
    <location>
        <position position="103"/>
    </location>
</feature>
<dbReference type="InterPro" id="IPR029332">
    <property type="entry name" value="PEHE_dom"/>
</dbReference>
<feature type="compositionally biased region" description="Basic and acidic residues" evidence="1">
    <location>
        <begin position="94"/>
        <end position="103"/>
    </location>
</feature>
<dbReference type="GO" id="GO:0003682">
    <property type="term" value="F:chromatin binding"/>
    <property type="evidence" value="ECO:0007669"/>
    <property type="project" value="TreeGrafter"/>
</dbReference>
<dbReference type="Gene3D" id="6.10.250.3170">
    <property type="match status" value="1"/>
</dbReference>
<feature type="domain" description="PEHE" evidence="2">
    <location>
        <begin position="60"/>
        <end position="103"/>
    </location>
</feature>
<dbReference type="PROSITE" id="PS52052">
    <property type="entry name" value="PEHE"/>
    <property type="match status" value="1"/>
</dbReference>
<organism evidence="3 4">
    <name type="scientific">Operophtera brumata</name>
    <name type="common">Winter moth</name>
    <name type="synonym">Phalaena brumata</name>
    <dbReference type="NCBI Taxonomy" id="104452"/>
    <lineage>
        <taxon>Eukaryota</taxon>
        <taxon>Metazoa</taxon>
        <taxon>Ecdysozoa</taxon>
        <taxon>Arthropoda</taxon>
        <taxon>Hexapoda</taxon>
        <taxon>Insecta</taxon>
        <taxon>Pterygota</taxon>
        <taxon>Neoptera</taxon>
        <taxon>Endopterygota</taxon>
        <taxon>Lepidoptera</taxon>
        <taxon>Glossata</taxon>
        <taxon>Ditrysia</taxon>
        <taxon>Geometroidea</taxon>
        <taxon>Geometridae</taxon>
        <taxon>Larentiinae</taxon>
        <taxon>Operophtera</taxon>
    </lineage>
</organism>
<feature type="region of interest" description="Disordered" evidence="1">
    <location>
        <begin position="75"/>
        <end position="103"/>
    </location>
</feature>
<dbReference type="Pfam" id="PF15275">
    <property type="entry name" value="PEHE"/>
    <property type="match status" value="1"/>
</dbReference>
<dbReference type="EMBL" id="JTDY01006324">
    <property type="protein sequence ID" value="KOB66111.1"/>
    <property type="molecule type" value="Genomic_DNA"/>
</dbReference>
<dbReference type="InterPro" id="IPR026711">
    <property type="entry name" value="Msl-1"/>
</dbReference>
<accession>A0A0L7KSS1</accession>
<gene>
    <name evidence="3" type="ORF">OBRU01_21757</name>
</gene>
<proteinExistence type="predicted"/>
<evidence type="ECO:0000313" key="3">
    <source>
        <dbReference type="EMBL" id="KOB66111.1"/>
    </source>
</evidence>
<dbReference type="PANTHER" id="PTHR21656:SF2">
    <property type="entry name" value="MALE-SPECIFIC LETHAL 1 HOMOLOG"/>
    <property type="match status" value="1"/>
</dbReference>
<dbReference type="GO" id="GO:0072487">
    <property type="term" value="C:MSL complex"/>
    <property type="evidence" value="ECO:0007669"/>
    <property type="project" value="InterPro"/>
</dbReference>
<evidence type="ECO:0000259" key="2">
    <source>
        <dbReference type="PROSITE" id="PS52052"/>
    </source>
</evidence>
<comment type="caution">
    <text evidence="3">The sequence shown here is derived from an EMBL/GenBank/DDBJ whole genome shotgun (WGS) entry which is preliminary data.</text>
</comment>
<protein>
    <submittedName>
        <fullName evidence="3">MSL1 protein</fullName>
    </submittedName>
</protein>
<name>A0A0L7KSS1_OPEBR</name>
<evidence type="ECO:0000256" key="1">
    <source>
        <dbReference type="SAM" id="MobiDB-lite"/>
    </source>
</evidence>
<dbReference type="PANTHER" id="PTHR21656">
    <property type="entry name" value="MALE-SPECIFIC LETHAL-1 PROTEIN"/>
    <property type="match status" value="1"/>
</dbReference>
<reference evidence="3 4" key="1">
    <citation type="journal article" date="2015" name="Genome Biol. Evol.">
        <title>The genome of winter moth (Operophtera brumata) provides a genomic perspective on sexual dimorphism and phenology.</title>
        <authorList>
            <person name="Derks M.F."/>
            <person name="Smit S."/>
            <person name="Salis L."/>
            <person name="Schijlen E."/>
            <person name="Bossers A."/>
            <person name="Mateman C."/>
            <person name="Pijl A.S."/>
            <person name="de Ridder D."/>
            <person name="Groenen M.A."/>
            <person name="Visser M.E."/>
            <person name="Megens H.J."/>
        </authorList>
    </citation>
    <scope>NUCLEOTIDE SEQUENCE [LARGE SCALE GENOMIC DNA]</scope>
    <source>
        <strain evidence="3">WM2013NL</strain>
        <tissue evidence="3">Head and thorax</tissue>
    </source>
</reference>
<sequence>MYILGGYRGKRGSWIPVPPLTTRKPYHTALGHPDISWYLGHDPDVKKEDVEQLAENTSSNVEVPRWREMIFTSLASADGTENTDDEVYRKRHQKLEAEERRQL</sequence>
<dbReference type="Proteomes" id="UP000037510">
    <property type="component" value="Unassembled WGS sequence"/>
</dbReference>
<keyword evidence="4" id="KW-1185">Reference proteome</keyword>